<reference evidence="4" key="1">
    <citation type="submission" date="2021-01" db="EMBL/GenBank/DDBJ databases">
        <authorList>
            <person name="Kaushik A."/>
        </authorList>
    </citation>
    <scope>NUCLEOTIDE SEQUENCE</scope>
    <source>
        <strain evidence="4">AG6-10EEA</strain>
    </source>
</reference>
<dbReference type="CDD" id="cd00882">
    <property type="entry name" value="Ras_like_GTPase"/>
    <property type="match status" value="1"/>
</dbReference>
<dbReference type="Proteomes" id="UP000663853">
    <property type="component" value="Unassembled WGS sequence"/>
</dbReference>
<organism evidence="4 5">
    <name type="scientific">Rhizoctonia solani</name>
    <dbReference type="NCBI Taxonomy" id="456999"/>
    <lineage>
        <taxon>Eukaryota</taxon>
        <taxon>Fungi</taxon>
        <taxon>Dikarya</taxon>
        <taxon>Basidiomycota</taxon>
        <taxon>Agaricomycotina</taxon>
        <taxon>Agaricomycetes</taxon>
        <taxon>Cantharellales</taxon>
        <taxon>Ceratobasidiaceae</taxon>
        <taxon>Rhizoctonia</taxon>
    </lineage>
</organism>
<dbReference type="PANTHER" id="PTHR34707">
    <property type="entry name" value="VIMENTIN-TYPE INTERMEDIATE FILAMENT-ASSOCIATED COILED-COIL PROTEIN"/>
    <property type="match status" value="1"/>
</dbReference>
<evidence type="ECO:0000313" key="5">
    <source>
        <dbReference type="Proteomes" id="UP000663853"/>
    </source>
</evidence>
<dbReference type="EMBL" id="CAJMXA010003493">
    <property type="protein sequence ID" value="CAE6498250.1"/>
    <property type="molecule type" value="Genomic_DNA"/>
</dbReference>
<keyword evidence="1" id="KW-0175">Coiled coil</keyword>
<gene>
    <name evidence="4" type="ORF">RDB_LOCUS109255</name>
</gene>
<dbReference type="AlphaFoldDB" id="A0A8H3CVT5"/>
<protein>
    <recommendedName>
        <fullName evidence="3">G domain-containing protein</fullName>
    </recommendedName>
</protein>
<dbReference type="GO" id="GO:0045098">
    <property type="term" value="C:type III intermediate filament"/>
    <property type="evidence" value="ECO:0007669"/>
    <property type="project" value="TreeGrafter"/>
</dbReference>
<evidence type="ECO:0000256" key="1">
    <source>
        <dbReference type="SAM" id="Coils"/>
    </source>
</evidence>
<evidence type="ECO:0000313" key="4">
    <source>
        <dbReference type="EMBL" id="CAE6498250.1"/>
    </source>
</evidence>
<dbReference type="InterPro" id="IPR027417">
    <property type="entry name" value="P-loop_NTPase"/>
</dbReference>
<dbReference type="PANTHER" id="PTHR34707:SF1">
    <property type="entry name" value="VIMENTIN-TYPE INTERMEDIATE FILAMENT-ASSOCIATED COILED-COIL PROTEIN"/>
    <property type="match status" value="1"/>
</dbReference>
<name>A0A8H3CVT5_9AGAM</name>
<feature type="region of interest" description="Disordered" evidence="2">
    <location>
        <begin position="1"/>
        <end position="21"/>
    </location>
</feature>
<proteinExistence type="predicted"/>
<dbReference type="SUPFAM" id="SSF52540">
    <property type="entry name" value="P-loop containing nucleoside triphosphate hydrolases"/>
    <property type="match status" value="1"/>
</dbReference>
<dbReference type="Pfam" id="PF01926">
    <property type="entry name" value="MMR_HSR1"/>
    <property type="match status" value="1"/>
</dbReference>
<feature type="coiled-coil region" evidence="1">
    <location>
        <begin position="338"/>
        <end position="476"/>
    </location>
</feature>
<feature type="domain" description="G" evidence="3">
    <location>
        <begin position="31"/>
        <end position="107"/>
    </location>
</feature>
<evidence type="ECO:0000256" key="2">
    <source>
        <dbReference type="SAM" id="MobiDB-lite"/>
    </source>
</evidence>
<evidence type="ECO:0000259" key="3">
    <source>
        <dbReference type="Pfam" id="PF01926"/>
    </source>
</evidence>
<dbReference type="InterPro" id="IPR006073">
    <property type="entry name" value="GTP-bd"/>
</dbReference>
<sequence length="751" mass="85202">MSGETQDTSHRSGSARFQPDSRANKLSPLYILVMGPQGCGKSSFINLVTGRSECTVLAASKLCTKAVRPSKWSKWMNGNEFRFTDTPGFGNEIIEDAKIFELLVESFVPNPRADRHDGPNLPRRVTGLLYIHSEDEPLKNRTSRKTIEMLVKVLGTWFLDRVTILIRSRRKLGKDLSDYMPPKDSPLYPLYCNDVKPWTMSYELDTQSAVQILEPYIEVYPRLVRLAAMDIFSQQAGSNTNWQYDDIPRRLKEFFIADVGPPVIANQPDAQPRLQEQEKELERLKTLLAQKDGEIADLQSAHGIELKSIQEKNEADRADHDFNRQSLCKTIRDRDEEISSLKSNNNSKLNEIEKLKAQLSKLNSEKELEVKEIQEKLHAKEGEISELSLERDSEIKKLHGELQAKDEEFTRFKIDSERRVQESEDKVRAQESEILRFKTKANGAVNKTGNNQGNEIDRLNEEIRRIKAEYGSLRNHVQLQENTEQAEIMTALGDINRLVEELGQSLSERIEKHVGNNSSGKGLQPQDLLGLFGRFGYELASKVKQDPYLLFEYVVQATVCDQLYAHLFKPFHPNIADDERYNTFITEIYTQVVYQEAQSIAGRWRRDAFNSISRSLAFKSQDQSVGEKMHRLITEALSVLLGKIVGILPHELLKEHDKALVKVVAKAEEFNRLLKGSVSILGDFQPIGFPSGESFRPECMSEVNSKPKKGKQPETIVATVGLGLIKSYALGGGRQPEMVILRNAVVFGLPK</sequence>
<dbReference type="Gene3D" id="3.40.50.300">
    <property type="entry name" value="P-loop containing nucleotide triphosphate hydrolases"/>
    <property type="match status" value="1"/>
</dbReference>
<feature type="coiled-coil region" evidence="1">
    <location>
        <begin position="274"/>
        <end position="301"/>
    </location>
</feature>
<comment type="caution">
    <text evidence="4">The sequence shown here is derived from an EMBL/GenBank/DDBJ whole genome shotgun (WGS) entry which is preliminary data.</text>
</comment>
<dbReference type="GO" id="GO:0005525">
    <property type="term" value="F:GTP binding"/>
    <property type="evidence" value="ECO:0007669"/>
    <property type="project" value="InterPro"/>
</dbReference>
<accession>A0A8H3CVT5</accession>